<feature type="domain" description="MHD1" evidence="4">
    <location>
        <begin position="17"/>
        <end position="139"/>
    </location>
</feature>
<evidence type="ECO:0000313" key="6">
    <source>
        <dbReference type="EMBL" id="CAF1444748.1"/>
    </source>
</evidence>
<feature type="domain" description="C2" evidence="3">
    <location>
        <begin position="400"/>
        <end position="525"/>
    </location>
</feature>
<dbReference type="GO" id="GO:0016081">
    <property type="term" value="P:synaptic vesicle docking"/>
    <property type="evidence" value="ECO:0007669"/>
    <property type="project" value="TreeGrafter"/>
</dbReference>
<evidence type="ECO:0000313" key="7">
    <source>
        <dbReference type="Proteomes" id="UP000663864"/>
    </source>
</evidence>
<dbReference type="Pfam" id="PF00168">
    <property type="entry name" value="C2"/>
    <property type="match status" value="1"/>
</dbReference>
<keyword evidence="1" id="KW-0677">Repeat</keyword>
<sequence length="569" mass="66158">HARIPPERREVKSADYMNLQFVVKRFYDTSVKIIPEAKNIVPEYPKWFEPFVMQWFNENDDISMEYLHNALEKDQQTGFQQIAEHCLFSSSVIDVFTQLNQYRDIIKTLDLQDPIVIEKYMKRFSVTILQVLLDYANAIRRTFEHADGQDRICSILMNNIQQLILNLVQLYESMGGAQLEDETKTMLNDLQKQLSDVLDELSATFVKSIEPTIRQYIEEVYKQLQQIKGGNTSEQQKGAQPMLITKPLLDYLDQKITFFANQCGKTVLERLLKESWKAVISDLEKVIVLSPFSDSKHLLTTPSAIIEDVYRLLFGKLDRDNDRNLTHKQYQILDRSLEDLKEFFHASGQGLKRNDLEESLELQSLKYALSLCTQTTDSLIKTFVKTERDQDRPELEEYFGEVSIQVDILTDSSSGEHKVTVKVVGANALKWRTSGMFRPYVELAICGPHLSDKKRKQTTKTKSDTWIPKYNETFHFLLGYEEELDCYELNIAVKDYSFMREDRLIGLNVIKLSQVCEQGSWSSWVPLGSHINFDDTRLTILRILSHRTNDELAREFVALKSARRHKEEV</sequence>
<keyword evidence="2" id="KW-0862">Zinc</keyword>
<evidence type="ECO:0000259" key="3">
    <source>
        <dbReference type="PROSITE" id="PS50004"/>
    </source>
</evidence>
<dbReference type="Gene3D" id="1.10.357.50">
    <property type="match status" value="1"/>
</dbReference>
<accession>A0A815P5X7</accession>
<dbReference type="PANTHER" id="PTHR10480">
    <property type="entry name" value="PROTEIN UNC-13 HOMOLOG"/>
    <property type="match status" value="1"/>
</dbReference>
<evidence type="ECO:0000256" key="1">
    <source>
        <dbReference type="ARBA" id="ARBA00022737"/>
    </source>
</evidence>
<dbReference type="EMBL" id="CAJNOT010004774">
    <property type="protein sequence ID" value="CAF1444748.1"/>
    <property type="molecule type" value="Genomic_DNA"/>
</dbReference>
<keyword evidence="2" id="KW-0863">Zinc-finger</keyword>
<dbReference type="PROSITE" id="PS50004">
    <property type="entry name" value="C2"/>
    <property type="match status" value="1"/>
</dbReference>
<dbReference type="GO" id="GO:0042734">
    <property type="term" value="C:presynaptic membrane"/>
    <property type="evidence" value="ECO:0007669"/>
    <property type="project" value="TreeGrafter"/>
</dbReference>
<reference evidence="6" key="1">
    <citation type="submission" date="2021-02" db="EMBL/GenBank/DDBJ databases">
        <authorList>
            <person name="Nowell W R."/>
        </authorList>
    </citation>
    <scope>NUCLEOTIDE SEQUENCE</scope>
</reference>
<evidence type="ECO:0000256" key="2">
    <source>
        <dbReference type="ARBA" id="ARBA00022771"/>
    </source>
</evidence>
<evidence type="ECO:0000259" key="5">
    <source>
        <dbReference type="PROSITE" id="PS51259"/>
    </source>
</evidence>
<feature type="non-terminal residue" evidence="6">
    <location>
        <position position="1"/>
    </location>
</feature>
<dbReference type="PROSITE" id="PS51258">
    <property type="entry name" value="MHD1"/>
    <property type="match status" value="1"/>
</dbReference>
<dbReference type="Gene3D" id="1.20.58.1100">
    <property type="match status" value="1"/>
</dbReference>
<dbReference type="SMART" id="SM00239">
    <property type="entry name" value="C2"/>
    <property type="match status" value="1"/>
</dbReference>
<evidence type="ECO:0000259" key="4">
    <source>
        <dbReference type="PROSITE" id="PS51258"/>
    </source>
</evidence>
<dbReference type="GO" id="GO:0061789">
    <property type="term" value="P:dense core granule priming"/>
    <property type="evidence" value="ECO:0007669"/>
    <property type="project" value="TreeGrafter"/>
</dbReference>
<keyword evidence="2" id="KW-0479">Metal-binding</keyword>
<dbReference type="InterPro" id="IPR000008">
    <property type="entry name" value="C2_dom"/>
</dbReference>
<dbReference type="InterPro" id="IPR027080">
    <property type="entry name" value="Unc-13"/>
</dbReference>
<dbReference type="FunFam" id="2.60.40.150:FF:000014">
    <property type="entry name" value="protein unc-13 homolog B"/>
    <property type="match status" value="1"/>
</dbReference>
<dbReference type="Proteomes" id="UP000663864">
    <property type="component" value="Unassembled WGS sequence"/>
</dbReference>
<protein>
    <submittedName>
        <fullName evidence="6">Uncharacterized protein</fullName>
    </submittedName>
</protein>
<dbReference type="GO" id="GO:0030672">
    <property type="term" value="C:synaptic vesicle membrane"/>
    <property type="evidence" value="ECO:0007669"/>
    <property type="project" value="TreeGrafter"/>
</dbReference>
<dbReference type="SUPFAM" id="SSF49562">
    <property type="entry name" value="C2 domain (Calcium/lipid-binding domain, CaLB)"/>
    <property type="match status" value="1"/>
</dbReference>
<dbReference type="AlphaFoldDB" id="A0A815P5X7"/>
<dbReference type="GO" id="GO:0035249">
    <property type="term" value="P:synaptic transmission, glutamatergic"/>
    <property type="evidence" value="ECO:0007669"/>
    <property type="project" value="TreeGrafter"/>
</dbReference>
<dbReference type="GO" id="GO:0008270">
    <property type="term" value="F:zinc ion binding"/>
    <property type="evidence" value="ECO:0007669"/>
    <property type="project" value="UniProtKB-KW"/>
</dbReference>
<dbReference type="GO" id="GO:0017075">
    <property type="term" value="F:syntaxin-1 binding"/>
    <property type="evidence" value="ECO:0007669"/>
    <property type="project" value="TreeGrafter"/>
</dbReference>
<dbReference type="GO" id="GO:0098831">
    <property type="term" value="C:presynaptic active zone cytoplasmic component"/>
    <property type="evidence" value="ECO:0007669"/>
    <property type="project" value="TreeGrafter"/>
</dbReference>
<dbReference type="GO" id="GO:0031594">
    <property type="term" value="C:neuromuscular junction"/>
    <property type="evidence" value="ECO:0007669"/>
    <property type="project" value="TreeGrafter"/>
</dbReference>
<comment type="caution">
    <text evidence="6">The sequence shown here is derived from an EMBL/GenBank/DDBJ whole genome shotgun (WGS) entry which is preliminary data.</text>
</comment>
<organism evidence="6 7">
    <name type="scientific">Rotaria sordida</name>
    <dbReference type="NCBI Taxonomy" id="392033"/>
    <lineage>
        <taxon>Eukaryota</taxon>
        <taxon>Metazoa</taxon>
        <taxon>Spiralia</taxon>
        <taxon>Gnathifera</taxon>
        <taxon>Rotifera</taxon>
        <taxon>Eurotatoria</taxon>
        <taxon>Bdelloidea</taxon>
        <taxon>Philodinida</taxon>
        <taxon>Philodinidae</taxon>
        <taxon>Rotaria</taxon>
    </lineage>
</organism>
<dbReference type="PROSITE" id="PS51259">
    <property type="entry name" value="MHD2"/>
    <property type="match status" value="1"/>
</dbReference>
<dbReference type="GO" id="GO:0043195">
    <property type="term" value="C:terminal bouton"/>
    <property type="evidence" value="ECO:0007669"/>
    <property type="project" value="TreeGrafter"/>
</dbReference>
<dbReference type="GO" id="GO:0019992">
    <property type="term" value="F:diacylglycerol binding"/>
    <property type="evidence" value="ECO:0007669"/>
    <property type="project" value="InterPro"/>
</dbReference>
<dbReference type="PANTHER" id="PTHR10480:SF12">
    <property type="entry name" value="UNC-13, ISOFORM E"/>
    <property type="match status" value="1"/>
</dbReference>
<gene>
    <name evidence="6" type="ORF">ZHD862_LOCUS34988</name>
</gene>
<dbReference type="Gene3D" id="2.60.40.150">
    <property type="entry name" value="C2 domain"/>
    <property type="match status" value="1"/>
</dbReference>
<dbReference type="GO" id="GO:0005516">
    <property type="term" value="F:calmodulin binding"/>
    <property type="evidence" value="ECO:0007669"/>
    <property type="project" value="TreeGrafter"/>
</dbReference>
<dbReference type="InterPro" id="IPR010439">
    <property type="entry name" value="MUN_dom"/>
</dbReference>
<dbReference type="Pfam" id="PF06292">
    <property type="entry name" value="MUN"/>
    <property type="match status" value="1"/>
</dbReference>
<dbReference type="InterPro" id="IPR035892">
    <property type="entry name" value="C2_domain_sf"/>
</dbReference>
<name>A0A815P5X7_9BILA</name>
<proteinExistence type="predicted"/>
<dbReference type="InterPro" id="IPR014770">
    <property type="entry name" value="Munc13_1"/>
</dbReference>
<dbReference type="GO" id="GO:0016082">
    <property type="term" value="P:synaptic vesicle priming"/>
    <property type="evidence" value="ECO:0007669"/>
    <property type="project" value="TreeGrafter"/>
</dbReference>
<dbReference type="InterPro" id="IPR014772">
    <property type="entry name" value="Munc13_dom-2"/>
</dbReference>
<dbReference type="GO" id="GO:0099525">
    <property type="term" value="P:presynaptic dense core vesicle exocytosis"/>
    <property type="evidence" value="ECO:0007669"/>
    <property type="project" value="TreeGrafter"/>
</dbReference>
<feature type="domain" description="MHD2" evidence="5">
    <location>
        <begin position="242"/>
        <end position="383"/>
    </location>
</feature>